<evidence type="ECO:0000256" key="7">
    <source>
        <dbReference type="ARBA" id="ARBA00023237"/>
    </source>
</evidence>
<feature type="signal peptide" evidence="10">
    <location>
        <begin position="1"/>
        <end position="28"/>
    </location>
</feature>
<evidence type="ECO:0000256" key="2">
    <source>
        <dbReference type="ARBA" id="ARBA00022448"/>
    </source>
</evidence>
<dbReference type="RefSeq" id="WP_021583488.1">
    <property type="nucleotide sequence ID" value="NZ_AWET01000011.1"/>
</dbReference>
<dbReference type="GO" id="GO:0015344">
    <property type="term" value="F:siderophore uptake transmembrane transporter activity"/>
    <property type="evidence" value="ECO:0007669"/>
    <property type="project" value="TreeGrafter"/>
</dbReference>
<comment type="similarity">
    <text evidence="8 9">Belongs to the TonB-dependent receptor family.</text>
</comment>
<dbReference type="PANTHER" id="PTHR30069">
    <property type="entry name" value="TONB-DEPENDENT OUTER MEMBRANE RECEPTOR"/>
    <property type="match status" value="1"/>
</dbReference>
<keyword evidence="4 8" id="KW-0812">Transmembrane</keyword>
<dbReference type="PROSITE" id="PS52016">
    <property type="entry name" value="TONB_DEPENDENT_REC_3"/>
    <property type="match status" value="1"/>
</dbReference>
<evidence type="ECO:0000256" key="6">
    <source>
        <dbReference type="ARBA" id="ARBA00023136"/>
    </source>
</evidence>
<reference evidence="13 14" key="1">
    <citation type="submission" date="2013-08" db="EMBL/GenBank/DDBJ databases">
        <authorList>
            <person name="Durkin A.S."/>
            <person name="Haft D.R."/>
            <person name="McCorrison J."/>
            <person name="Torralba M."/>
            <person name="Gillis M."/>
            <person name="Haft D.H."/>
            <person name="Methe B."/>
            <person name="Sutton G."/>
            <person name="Nelson K.E."/>
        </authorList>
    </citation>
    <scope>NUCLEOTIDE SEQUENCE [LARGE SCALE GENOMIC DNA]</scope>
    <source>
        <strain evidence="13 14">F0068</strain>
    </source>
</reference>
<dbReference type="PATRIC" id="fig|1081904.3.peg.760"/>
<name>U2KXZ9_9BACT</name>
<keyword evidence="10" id="KW-0732">Signal</keyword>
<keyword evidence="7 8" id="KW-0998">Cell outer membrane</keyword>
<comment type="subcellular location">
    <subcellularLocation>
        <location evidence="1 8">Cell outer membrane</location>
        <topology evidence="1 8">Multi-pass membrane protein</topology>
    </subcellularLocation>
</comment>
<comment type="caution">
    <text evidence="13">The sequence shown here is derived from an EMBL/GenBank/DDBJ whole genome shotgun (WGS) entry which is preliminary data.</text>
</comment>
<dbReference type="Gene3D" id="2.40.170.20">
    <property type="entry name" value="TonB-dependent receptor, beta-barrel domain"/>
    <property type="match status" value="1"/>
</dbReference>
<dbReference type="GO" id="GO:0044718">
    <property type="term" value="P:siderophore transmembrane transport"/>
    <property type="evidence" value="ECO:0007669"/>
    <property type="project" value="TreeGrafter"/>
</dbReference>
<evidence type="ECO:0000259" key="12">
    <source>
        <dbReference type="Pfam" id="PF07715"/>
    </source>
</evidence>
<protein>
    <submittedName>
        <fullName evidence="13">TonB-dependent receptor</fullName>
    </submittedName>
</protein>
<dbReference type="Gene3D" id="2.170.130.10">
    <property type="entry name" value="TonB-dependent receptor, plug domain"/>
    <property type="match status" value="1"/>
</dbReference>
<keyword evidence="14" id="KW-1185">Reference proteome</keyword>
<gene>
    <name evidence="13" type="ORF">HMPREF1218_1818</name>
</gene>
<dbReference type="InterPro" id="IPR036942">
    <property type="entry name" value="Beta-barrel_TonB_sf"/>
</dbReference>
<dbReference type="InterPro" id="IPR037066">
    <property type="entry name" value="Plug_dom_sf"/>
</dbReference>
<feature type="domain" description="TonB-dependent receptor-like beta-barrel" evidence="11">
    <location>
        <begin position="311"/>
        <end position="772"/>
    </location>
</feature>
<organism evidence="13 14">
    <name type="scientific">Hoylesella pleuritidis F0068</name>
    <dbReference type="NCBI Taxonomy" id="1081904"/>
    <lineage>
        <taxon>Bacteria</taxon>
        <taxon>Pseudomonadati</taxon>
        <taxon>Bacteroidota</taxon>
        <taxon>Bacteroidia</taxon>
        <taxon>Bacteroidales</taxon>
        <taxon>Prevotellaceae</taxon>
        <taxon>Hoylesella</taxon>
    </lineage>
</organism>
<evidence type="ECO:0000313" key="14">
    <source>
        <dbReference type="Proteomes" id="UP000016600"/>
    </source>
</evidence>
<accession>U2KXZ9</accession>
<feature type="chain" id="PRO_5004629801" evidence="10">
    <location>
        <begin position="29"/>
        <end position="808"/>
    </location>
</feature>
<keyword evidence="13" id="KW-0675">Receptor</keyword>
<evidence type="ECO:0000256" key="10">
    <source>
        <dbReference type="SAM" id="SignalP"/>
    </source>
</evidence>
<evidence type="ECO:0000256" key="9">
    <source>
        <dbReference type="RuleBase" id="RU003357"/>
    </source>
</evidence>
<dbReference type="AlphaFoldDB" id="U2KXZ9"/>
<evidence type="ECO:0000256" key="8">
    <source>
        <dbReference type="PROSITE-ProRule" id="PRU01360"/>
    </source>
</evidence>
<keyword evidence="5 9" id="KW-0798">TonB box</keyword>
<evidence type="ECO:0000256" key="1">
    <source>
        <dbReference type="ARBA" id="ARBA00004571"/>
    </source>
</evidence>
<dbReference type="InterPro" id="IPR008969">
    <property type="entry name" value="CarboxyPept-like_regulatory"/>
</dbReference>
<feature type="domain" description="TonB-dependent receptor plug" evidence="12">
    <location>
        <begin position="161"/>
        <end position="266"/>
    </location>
</feature>
<proteinExistence type="inferred from homology"/>
<keyword evidence="6 8" id="KW-0472">Membrane</keyword>
<dbReference type="PANTHER" id="PTHR30069:SF57">
    <property type="entry name" value="TONB-DEPENDENT RECEPTOR"/>
    <property type="match status" value="1"/>
</dbReference>
<evidence type="ECO:0000256" key="4">
    <source>
        <dbReference type="ARBA" id="ARBA00022692"/>
    </source>
</evidence>
<dbReference type="Gene3D" id="2.60.40.1120">
    <property type="entry name" value="Carboxypeptidase-like, regulatory domain"/>
    <property type="match status" value="1"/>
</dbReference>
<keyword evidence="3 8" id="KW-1134">Transmembrane beta strand</keyword>
<dbReference type="EMBL" id="AWET01000011">
    <property type="protein sequence ID" value="ERK03342.1"/>
    <property type="molecule type" value="Genomic_DNA"/>
</dbReference>
<evidence type="ECO:0000256" key="3">
    <source>
        <dbReference type="ARBA" id="ARBA00022452"/>
    </source>
</evidence>
<dbReference type="Pfam" id="PF13715">
    <property type="entry name" value="CarbopepD_reg_2"/>
    <property type="match status" value="1"/>
</dbReference>
<evidence type="ECO:0000259" key="11">
    <source>
        <dbReference type="Pfam" id="PF00593"/>
    </source>
</evidence>
<dbReference type="SUPFAM" id="SSF56935">
    <property type="entry name" value="Porins"/>
    <property type="match status" value="1"/>
</dbReference>
<dbReference type="Pfam" id="PF07715">
    <property type="entry name" value="Plug"/>
    <property type="match status" value="1"/>
</dbReference>
<dbReference type="Pfam" id="PF00593">
    <property type="entry name" value="TonB_dep_Rec_b-barrel"/>
    <property type="match status" value="1"/>
</dbReference>
<sequence length="808" mass="89629">MKQPSTRICDIPGRLLALACIAFLPLSAAVGKTDLHKDAATCIVHSPSDNAREETDRHGTDANLFGHVLNKRTGEHLSHVSVSILGTMIRTSTDATGHYMIKDLPSGKHTVEVRITGYRTVRKTITAVENKTEELNFEITQDEIALDEVVVSANRNLALRRNAPTLVNVLDTKTFDRTHSMCLAQGLNFQPGVRTEDNCQNCGFSQVRINGLDGHYSQILIDSRPVFSALQGVYGLEQIPANMIDRVEIVRGGGSALFGSSAIGGTINIITKEPTVNFAELAHTLMSIGGKGAFENNTTMNGSVITDNNKAGFYVYGQSRQRNGYDRDGDGYTELPKLINRTVGFSSFIRLTDYSKFTLQYHGLNEFRRGGNHLDIPAHEANIAEQLDHHINGGGLTYDAFTPDEHNHFTSYVSFQTVSRKSYYGGTGDGSAESVADALKAYSITRDLNLVGGAQYVHTFDRLLFLPADFTAGAEFNYDGLKDKSLGYHTLLDQRVRIGSFFFQNEWKNDQWGILLGGRLDKHNLIHHLIFSPRINFRYNPAKDVNIRLTYAGGFRAPQAFDEDLHTTLAGGERIKTRLAKGLKEEKSNSISLSADLYHTFGSVQTNLLVEAFYTHLSDVFALRKLSDKDEHGNGILERYNANAANVFGFNIEGKAAFTSWFQLQAGVTLQKSRYRNAIEWDEEAPKEQRMMRTPNTYGYFTAHFTPVRGFSASLSGNYTGSMLVGHAKGSGVSAPVAVNTPAFFTLNAKLAYDFKLYNQIKLQVNCGIQNLTDAFQRDLDKGWNRDANYIYGPSMPRSWFIGAKISL</sequence>
<dbReference type="InterPro" id="IPR012910">
    <property type="entry name" value="Plug_dom"/>
</dbReference>
<dbReference type="InterPro" id="IPR000531">
    <property type="entry name" value="Beta-barrel_TonB"/>
</dbReference>
<keyword evidence="2 8" id="KW-0813">Transport</keyword>
<dbReference type="GO" id="GO:0009279">
    <property type="term" value="C:cell outer membrane"/>
    <property type="evidence" value="ECO:0007669"/>
    <property type="project" value="UniProtKB-SubCell"/>
</dbReference>
<dbReference type="Proteomes" id="UP000016600">
    <property type="component" value="Unassembled WGS sequence"/>
</dbReference>
<evidence type="ECO:0000256" key="5">
    <source>
        <dbReference type="ARBA" id="ARBA00023077"/>
    </source>
</evidence>
<evidence type="ECO:0000313" key="13">
    <source>
        <dbReference type="EMBL" id="ERK03342.1"/>
    </source>
</evidence>
<dbReference type="InterPro" id="IPR039426">
    <property type="entry name" value="TonB-dep_rcpt-like"/>
</dbReference>
<dbReference type="SUPFAM" id="SSF49464">
    <property type="entry name" value="Carboxypeptidase regulatory domain-like"/>
    <property type="match status" value="1"/>
</dbReference>